<evidence type="ECO:0000313" key="2">
    <source>
        <dbReference type="Proteomes" id="UP000789901"/>
    </source>
</evidence>
<protein>
    <submittedName>
        <fullName evidence="1">21269_t:CDS:1</fullName>
    </submittedName>
</protein>
<proteinExistence type="predicted"/>
<evidence type="ECO:0000313" key="1">
    <source>
        <dbReference type="EMBL" id="CAG8855006.1"/>
    </source>
</evidence>
<sequence>ITLRQHYRFERLLDAYIADQREPLSELPGWLNKETQKLFPIKDRADLKK</sequence>
<feature type="non-terminal residue" evidence="1">
    <location>
        <position position="49"/>
    </location>
</feature>
<dbReference type="Proteomes" id="UP000789901">
    <property type="component" value="Unassembled WGS sequence"/>
</dbReference>
<name>A0ABN7XJM1_GIGMA</name>
<keyword evidence="2" id="KW-1185">Reference proteome</keyword>
<dbReference type="EMBL" id="CAJVQB010144933">
    <property type="protein sequence ID" value="CAG8855006.1"/>
    <property type="molecule type" value="Genomic_DNA"/>
</dbReference>
<feature type="non-terminal residue" evidence="1">
    <location>
        <position position="1"/>
    </location>
</feature>
<reference evidence="1 2" key="1">
    <citation type="submission" date="2021-06" db="EMBL/GenBank/DDBJ databases">
        <authorList>
            <person name="Kallberg Y."/>
            <person name="Tangrot J."/>
            <person name="Rosling A."/>
        </authorList>
    </citation>
    <scope>NUCLEOTIDE SEQUENCE [LARGE SCALE GENOMIC DNA]</scope>
    <source>
        <strain evidence="1 2">120-4 pot B 10/14</strain>
    </source>
</reference>
<gene>
    <name evidence="1" type="ORF">GMARGA_LOCUS43827</name>
</gene>
<organism evidence="1 2">
    <name type="scientific">Gigaspora margarita</name>
    <dbReference type="NCBI Taxonomy" id="4874"/>
    <lineage>
        <taxon>Eukaryota</taxon>
        <taxon>Fungi</taxon>
        <taxon>Fungi incertae sedis</taxon>
        <taxon>Mucoromycota</taxon>
        <taxon>Glomeromycotina</taxon>
        <taxon>Glomeromycetes</taxon>
        <taxon>Diversisporales</taxon>
        <taxon>Gigasporaceae</taxon>
        <taxon>Gigaspora</taxon>
    </lineage>
</organism>
<accession>A0ABN7XJM1</accession>
<comment type="caution">
    <text evidence="1">The sequence shown here is derived from an EMBL/GenBank/DDBJ whole genome shotgun (WGS) entry which is preliminary data.</text>
</comment>